<comment type="caution">
    <text evidence="1">The sequence shown here is derived from an EMBL/GenBank/DDBJ whole genome shotgun (WGS) entry which is preliminary data.</text>
</comment>
<gene>
    <name evidence="1" type="ORF">mRhiFer1_003294</name>
</gene>
<reference evidence="1 2" key="1">
    <citation type="journal article" date="2020" name="Nature">
        <title>Six reference-quality genomes reveal evolution of bat adaptations.</title>
        <authorList>
            <person name="Jebb D."/>
            <person name="Huang Z."/>
            <person name="Pippel M."/>
            <person name="Hughes G.M."/>
            <person name="Lavrichenko K."/>
            <person name="Devanna P."/>
            <person name="Winkler S."/>
            <person name="Jermiin L.S."/>
            <person name="Skirmuntt E.C."/>
            <person name="Katzourakis A."/>
            <person name="Burkitt-Gray L."/>
            <person name="Ray D.A."/>
            <person name="Sullivan K.A.M."/>
            <person name="Roscito J.G."/>
            <person name="Kirilenko B.M."/>
            <person name="Davalos L.M."/>
            <person name="Corthals A.P."/>
            <person name="Power M.L."/>
            <person name="Jones G."/>
            <person name="Ransome R.D."/>
            <person name="Dechmann D.K.N."/>
            <person name="Locatelli A.G."/>
            <person name="Puechmaille S.J."/>
            <person name="Fedrigo O."/>
            <person name="Jarvis E.D."/>
            <person name="Hiller M."/>
            <person name="Vernes S.C."/>
            <person name="Myers E.W."/>
            <person name="Teeling E.C."/>
        </authorList>
    </citation>
    <scope>NUCLEOTIDE SEQUENCE [LARGE SCALE GENOMIC DNA]</scope>
    <source>
        <strain evidence="1">MRhiFer1</strain>
        <tissue evidence="1">Lung</tissue>
    </source>
</reference>
<protein>
    <submittedName>
        <fullName evidence="1">Copine 5</fullName>
    </submittedName>
</protein>
<evidence type="ECO:0000313" key="2">
    <source>
        <dbReference type="Proteomes" id="UP000585614"/>
    </source>
</evidence>
<name>A0A7J7YQR5_RHIFE</name>
<dbReference type="Proteomes" id="UP000585614">
    <property type="component" value="Unassembled WGS sequence"/>
</dbReference>
<accession>A0A7J7YQR5</accession>
<organism evidence="1 2">
    <name type="scientific">Rhinolophus ferrumequinum</name>
    <name type="common">Greater horseshoe bat</name>
    <dbReference type="NCBI Taxonomy" id="59479"/>
    <lineage>
        <taxon>Eukaryota</taxon>
        <taxon>Metazoa</taxon>
        <taxon>Chordata</taxon>
        <taxon>Craniata</taxon>
        <taxon>Vertebrata</taxon>
        <taxon>Euteleostomi</taxon>
        <taxon>Mammalia</taxon>
        <taxon>Eutheria</taxon>
        <taxon>Laurasiatheria</taxon>
        <taxon>Chiroptera</taxon>
        <taxon>Yinpterochiroptera</taxon>
        <taxon>Rhinolophoidea</taxon>
        <taxon>Rhinolophidae</taxon>
        <taxon>Rhinolophinae</taxon>
        <taxon>Rhinolophus</taxon>
    </lineage>
</organism>
<dbReference type="EMBL" id="JACAGC010000005">
    <property type="protein sequence ID" value="KAF6364262.1"/>
    <property type="molecule type" value="Genomic_DNA"/>
</dbReference>
<proteinExistence type="predicted"/>
<sequence length="112" mass="11753">MEQPEDMASLSEFDSLAGSIPATKVEITVSCRVSSPRGRPPACPASALAQPRVATPECKPGSGSYPGKFALWAVAERRYEDTGTGVQGGSERLCRGLAQAISDQLLPKSTSE</sequence>
<dbReference type="AlphaFoldDB" id="A0A7J7YQR5"/>
<evidence type="ECO:0000313" key="1">
    <source>
        <dbReference type="EMBL" id="KAF6364262.1"/>
    </source>
</evidence>